<keyword evidence="4" id="KW-1185">Reference proteome</keyword>
<dbReference type="Pfam" id="PF02515">
    <property type="entry name" value="CoA_transf_3"/>
    <property type="match status" value="1"/>
</dbReference>
<dbReference type="Gene3D" id="3.30.1540.10">
    <property type="entry name" value="formyl-coa transferase, domain 3"/>
    <property type="match status" value="1"/>
</dbReference>
<organism evidence="3 4">
    <name type="scientific">Afipia massiliensis</name>
    <dbReference type="NCBI Taxonomy" id="211460"/>
    <lineage>
        <taxon>Bacteria</taxon>
        <taxon>Pseudomonadati</taxon>
        <taxon>Pseudomonadota</taxon>
        <taxon>Alphaproteobacteria</taxon>
        <taxon>Hyphomicrobiales</taxon>
        <taxon>Nitrobacteraceae</taxon>
        <taxon>Afipia</taxon>
    </lineage>
</organism>
<comment type="caution">
    <text evidence="3">The sequence shown here is derived from an EMBL/GenBank/DDBJ whole genome shotgun (WGS) entry which is preliminary data.</text>
</comment>
<gene>
    <name evidence="3" type="ORF">YH63_019320</name>
</gene>
<dbReference type="PANTHER" id="PTHR48207">
    <property type="entry name" value="SUCCINATE--HYDROXYMETHYLGLUTARATE COA-TRANSFERASE"/>
    <property type="match status" value="1"/>
</dbReference>
<dbReference type="OrthoDB" id="9806585at2"/>
<dbReference type="InterPro" id="IPR023606">
    <property type="entry name" value="CoA-Trfase_III_dom_1_sf"/>
</dbReference>
<proteinExistence type="predicted"/>
<dbReference type="STRING" id="211460.YH63_19100"/>
<protein>
    <submittedName>
        <fullName evidence="3">CoA transferase</fullName>
    </submittedName>
</protein>
<dbReference type="InterPro" id="IPR050483">
    <property type="entry name" value="CoA-transferase_III_domain"/>
</dbReference>
<keyword evidence="1 3" id="KW-0808">Transferase</keyword>
<reference evidence="3" key="1">
    <citation type="submission" date="2019-04" db="EMBL/GenBank/DDBJ databases">
        <title>Whole genome sequencing of cave bacteria.</title>
        <authorList>
            <person name="Gan H.M."/>
            <person name="Barton H."/>
            <person name="Savka M.A."/>
        </authorList>
    </citation>
    <scope>NUCLEOTIDE SEQUENCE [LARGE SCALE GENOMIC DNA]</scope>
    <source>
        <strain evidence="3">LC387</strain>
    </source>
</reference>
<sequence length="374" mass="40351">MNGPLAGIKVIEIGQALAGPLAGAILADMGADVIKIEKPDGGDDARSWGPPFIEEASIMFHVTNRNKRSVTLDMKNAADIEKLKVLVRDADILIQNLRSGVVNDLGIGPEHMRAINPRLIYCSIWAFGPKGPLSKAPGFDPLLQAFGGVMMQTGRHEDPPTFCAPAINDKATAQWCVIGALGALQQRHVTGQGCVIDTSLLDSAASWVDSSLATYHVTQELSPRTGAATPTIVPYQAFETADHPLVIAAGYDRLFHKLATVLGFPEWCTDPRFARGRDRFVHRDILIGLLKPVLLTKKRAEWLAAFEAVGVPCSPVNTIVELSQTEQFQASDLMRTLPGSDLPVVGLPISFDGERPHPRSGAPRLGQHNDELLG</sequence>
<dbReference type="AlphaFoldDB" id="A0A4U6BS08"/>
<dbReference type="Gene3D" id="3.40.50.10540">
    <property type="entry name" value="Crotonobetainyl-coa:carnitine coa-transferase, domain 1"/>
    <property type="match status" value="1"/>
</dbReference>
<dbReference type="InterPro" id="IPR044855">
    <property type="entry name" value="CoA-Trfase_III_dom3_sf"/>
</dbReference>
<dbReference type="GO" id="GO:0008410">
    <property type="term" value="F:CoA-transferase activity"/>
    <property type="evidence" value="ECO:0007669"/>
    <property type="project" value="TreeGrafter"/>
</dbReference>
<dbReference type="EMBL" id="LBIA02000001">
    <property type="protein sequence ID" value="TKT73399.1"/>
    <property type="molecule type" value="Genomic_DNA"/>
</dbReference>
<evidence type="ECO:0000256" key="1">
    <source>
        <dbReference type="ARBA" id="ARBA00022679"/>
    </source>
</evidence>
<dbReference type="SUPFAM" id="SSF89796">
    <property type="entry name" value="CoA-transferase family III (CaiB/BaiF)"/>
    <property type="match status" value="1"/>
</dbReference>
<dbReference type="Proteomes" id="UP000034832">
    <property type="component" value="Unassembled WGS sequence"/>
</dbReference>
<evidence type="ECO:0000313" key="3">
    <source>
        <dbReference type="EMBL" id="TKT73399.1"/>
    </source>
</evidence>
<evidence type="ECO:0000256" key="2">
    <source>
        <dbReference type="SAM" id="MobiDB-lite"/>
    </source>
</evidence>
<accession>A0A4U6BS08</accession>
<name>A0A4U6BS08_9BRAD</name>
<dbReference type="PANTHER" id="PTHR48207:SF3">
    <property type="entry name" value="SUCCINATE--HYDROXYMETHYLGLUTARATE COA-TRANSFERASE"/>
    <property type="match status" value="1"/>
</dbReference>
<dbReference type="InterPro" id="IPR003673">
    <property type="entry name" value="CoA-Trfase_fam_III"/>
</dbReference>
<dbReference type="RefSeq" id="WP_046829924.1">
    <property type="nucleotide sequence ID" value="NZ_LBIA02000001.1"/>
</dbReference>
<feature type="region of interest" description="Disordered" evidence="2">
    <location>
        <begin position="353"/>
        <end position="374"/>
    </location>
</feature>
<evidence type="ECO:0000313" key="4">
    <source>
        <dbReference type="Proteomes" id="UP000034832"/>
    </source>
</evidence>